<dbReference type="RefSeq" id="WP_188659488.1">
    <property type="nucleotide sequence ID" value="NZ_BMIH01000004.1"/>
</dbReference>
<feature type="signal peptide" evidence="1">
    <location>
        <begin position="1"/>
        <end position="19"/>
    </location>
</feature>
<evidence type="ECO:0000313" key="2">
    <source>
        <dbReference type="EMBL" id="GGB37385.1"/>
    </source>
</evidence>
<comment type="caution">
    <text evidence="2">The sequence shown here is derived from an EMBL/GenBank/DDBJ whole genome shotgun (WGS) entry which is preliminary data.</text>
</comment>
<organism evidence="2 3">
    <name type="scientific">Sphingomonas metalli</name>
    <dbReference type="NCBI Taxonomy" id="1779358"/>
    <lineage>
        <taxon>Bacteria</taxon>
        <taxon>Pseudomonadati</taxon>
        <taxon>Pseudomonadota</taxon>
        <taxon>Alphaproteobacteria</taxon>
        <taxon>Sphingomonadales</taxon>
        <taxon>Sphingomonadaceae</taxon>
        <taxon>Sphingomonas</taxon>
    </lineage>
</organism>
<dbReference type="Proteomes" id="UP000623067">
    <property type="component" value="Unassembled WGS sequence"/>
</dbReference>
<name>A0A916T9X1_9SPHN</name>
<protein>
    <recommendedName>
        <fullName evidence="4">DUF3617 family protein</fullName>
    </recommendedName>
</protein>
<reference evidence="2" key="1">
    <citation type="journal article" date="2014" name="Int. J. Syst. Evol. Microbiol.">
        <title>Complete genome sequence of Corynebacterium casei LMG S-19264T (=DSM 44701T), isolated from a smear-ripened cheese.</title>
        <authorList>
            <consortium name="US DOE Joint Genome Institute (JGI-PGF)"/>
            <person name="Walter F."/>
            <person name="Albersmeier A."/>
            <person name="Kalinowski J."/>
            <person name="Ruckert C."/>
        </authorList>
    </citation>
    <scope>NUCLEOTIDE SEQUENCE</scope>
    <source>
        <strain evidence="2">CGMCC 1.15330</strain>
    </source>
</reference>
<keyword evidence="3" id="KW-1185">Reference proteome</keyword>
<reference evidence="2" key="2">
    <citation type="submission" date="2020-09" db="EMBL/GenBank/DDBJ databases">
        <authorList>
            <person name="Sun Q."/>
            <person name="Zhou Y."/>
        </authorList>
    </citation>
    <scope>NUCLEOTIDE SEQUENCE</scope>
    <source>
        <strain evidence="2">CGMCC 1.15330</strain>
    </source>
</reference>
<dbReference type="EMBL" id="BMIH01000004">
    <property type="protein sequence ID" value="GGB37385.1"/>
    <property type="molecule type" value="Genomic_DNA"/>
</dbReference>
<keyword evidence="1" id="KW-0732">Signal</keyword>
<feature type="chain" id="PRO_5036793788" description="DUF3617 family protein" evidence="1">
    <location>
        <begin position="20"/>
        <end position="126"/>
    </location>
</feature>
<evidence type="ECO:0000256" key="1">
    <source>
        <dbReference type="SAM" id="SignalP"/>
    </source>
</evidence>
<dbReference type="AlphaFoldDB" id="A0A916T9X1"/>
<evidence type="ECO:0000313" key="3">
    <source>
        <dbReference type="Proteomes" id="UP000623067"/>
    </source>
</evidence>
<evidence type="ECO:0008006" key="4">
    <source>
        <dbReference type="Google" id="ProtNLM"/>
    </source>
</evidence>
<accession>A0A916T9X1</accession>
<proteinExistence type="predicted"/>
<sequence length="126" mass="13561">MKSWIAAATIVLTAVPALAQWTPTDDVMIVEAKGDGAWAVTCQLQDRKGATVSREVRGGKKGWQRLTQLDARGGQCSYQAAPDRPLTIRMRGGLYACPLPTVSKGWCEQAVAAGGSGQFDIKRRDL</sequence>
<gene>
    <name evidence="2" type="ORF">GCM10011380_28420</name>
</gene>